<sequence>MPFRRTWNHSKRRQFFAVLPVAAFVKLGLIAVVSASLVTSVAAQERGKRNAKEDTDPALKPRPVSLTTKDNIKLNSFYFPSKQGKEGAPVILIHEWKGQGAPYLKLCVALREAGFGVLVVEYRGHGNSKKYMDRSGEEKEFNIATMGRRDVEAIVRYDIEEAKQFLKEENNAGRLNLNALCLIGVEEGAILAGYWAVRDWKIPSVGRMKQGQDVKGLVYVSPEKNLNGLAMNTPITDKNLVRLPTMIVAGKGSPQGKESERIGSRLESVKKRFNRGKASGYQLEMPSTNLSGPALINEESTVIPAIVDFLKENVRISESENPWIERP</sequence>
<dbReference type="InterPro" id="IPR029058">
    <property type="entry name" value="AB_hydrolase_fold"/>
</dbReference>
<reference evidence="1 2" key="1">
    <citation type="journal article" date="2013" name="Mar. Genomics">
        <title>Expression of sulfatases in Rhodopirellula baltica and the diversity of sulfatases in the genus Rhodopirellula.</title>
        <authorList>
            <person name="Wegner C.E."/>
            <person name="Richter-Heitmann T."/>
            <person name="Klindworth A."/>
            <person name="Klockow C."/>
            <person name="Richter M."/>
            <person name="Achstetter T."/>
            <person name="Glockner F.O."/>
            <person name="Harder J."/>
        </authorList>
    </citation>
    <scope>NUCLEOTIDE SEQUENCE [LARGE SCALE GENOMIC DNA]</scope>
    <source>
        <strain evidence="1 2">SM41</strain>
    </source>
</reference>
<dbReference type="Proteomes" id="UP000011885">
    <property type="component" value="Unassembled WGS sequence"/>
</dbReference>
<dbReference type="GO" id="GO:0016787">
    <property type="term" value="F:hydrolase activity"/>
    <property type="evidence" value="ECO:0007669"/>
    <property type="project" value="UniProtKB-KW"/>
</dbReference>
<dbReference type="EMBL" id="ANOH01000407">
    <property type="protein sequence ID" value="EMI52757.1"/>
    <property type="molecule type" value="Genomic_DNA"/>
</dbReference>
<comment type="caution">
    <text evidence="1">The sequence shown here is derived from an EMBL/GenBank/DDBJ whole genome shotgun (WGS) entry which is preliminary data.</text>
</comment>
<dbReference type="PATRIC" id="fig|1263870.3.peg.6198"/>
<dbReference type="Gene3D" id="3.40.50.1820">
    <property type="entry name" value="alpha/beta hydrolase"/>
    <property type="match status" value="1"/>
</dbReference>
<proteinExistence type="predicted"/>
<evidence type="ECO:0000313" key="1">
    <source>
        <dbReference type="EMBL" id="EMI52757.1"/>
    </source>
</evidence>
<gene>
    <name evidence="1" type="ORF">RSSM_05848</name>
</gene>
<accession>M5TU99</accession>
<protein>
    <submittedName>
        <fullName evidence="1">Hydrolase</fullName>
    </submittedName>
</protein>
<dbReference type="AlphaFoldDB" id="M5TU99"/>
<keyword evidence="2" id="KW-1185">Reference proteome</keyword>
<name>M5TU99_9BACT</name>
<evidence type="ECO:0000313" key="2">
    <source>
        <dbReference type="Proteomes" id="UP000011885"/>
    </source>
</evidence>
<keyword evidence="1" id="KW-0378">Hydrolase</keyword>
<organism evidence="1 2">
    <name type="scientific">Rhodopirellula sallentina SM41</name>
    <dbReference type="NCBI Taxonomy" id="1263870"/>
    <lineage>
        <taxon>Bacteria</taxon>
        <taxon>Pseudomonadati</taxon>
        <taxon>Planctomycetota</taxon>
        <taxon>Planctomycetia</taxon>
        <taxon>Pirellulales</taxon>
        <taxon>Pirellulaceae</taxon>
        <taxon>Rhodopirellula</taxon>
    </lineage>
</organism>
<dbReference type="SUPFAM" id="SSF53474">
    <property type="entry name" value="alpha/beta-Hydrolases"/>
    <property type="match status" value="1"/>
</dbReference>